<keyword evidence="3" id="KW-1185">Reference proteome</keyword>
<gene>
    <name evidence="2" type="ORF">INQ41_05805</name>
</gene>
<name>A0A7S6UHS9_9GAMM</name>
<dbReference type="EMBL" id="CP063656">
    <property type="protein sequence ID" value="QOW20527.1"/>
    <property type="molecule type" value="Genomic_DNA"/>
</dbReference>
<sequence>MSPRTSDCRPRKKALGPAIRVALLVAGSALAGSFAASAAPAPADDAGWQFSGDFRGGYFASERTARDGTESDEDAFNARLRLAFERSLNETWRFRTRVAGRFSSEQDDLDVYLHSYAPTRGGADFGDITLDEAYFGYQAPDDGLRFKVGRMQTAFAVPGVASKGLDRNDSPNIGVNWTDGVHLDMPVAGGWRGHVIAQYQDAKGSSSVTAAPLDFSDSSSRATLFLGMENKQRVGAITQRMLSLTWMPDSLADRGLGDPSRQDYVTVDARIAAEWPMGATGAKFVTGAEVGYAMETPLDAVSGTGGNGDTGGLAWQVQASVYDFAPRHNIGLAIGRADAGWLISPDYRPNDSSVEVRYQWQFLPKTSMEARVRERRELEHPAGTRARVDRDLYVRVSHKF</sequence>
<keyword evidence="1" id="KW-0732">Signal</keyword>
<organism evidence="2 3">
    <name type="scientific">Novilysobacter ciconiae</name>
    <dbReference type="NCBI Taxonomy" id="2781022"/>
    <lineage>
        <taxon>Bacteria</taxon>
        <taxon>Pseudomonadati</taxon>
        <taxon>Pseudomonadota</taxon>
        <taxon>Gammaproteobacteria</taxon>
        <taxon>Lysobacterales</taxon>
        <taxon>Lysobacteraceae</taxon>
        <taxon>Novilysobacter</taxon>
    </lineage>
</organism>
<reference evidence="2 3" key="1">
    <citation type="submission" date="2020-10" db="EMBL/GenBank/DDBJ databases">
        <title>complete genome sequencing of Lysobacter sp. H21R20.</title>
        <authorList>
            <person name="Bae J.-W."/>
            <person name="Lee S.-Y."/>
        </authorList>
    </citation>
    <scope>NUCLEOTIDE SEQUENCE [LARGE SCALE GENOMIC DNA]</scope>
    <source>
        <strain evidence="2 3">H21R20</strain>
    </source>
</reference>
<accession>A0A7S6UHS9</accession>
<proteinExistence type="predicted"/>
<dbReference type="AlphaFoldDB" id="A0A7S6UHS9"/>
<evidence type="ECO:0000313" key="3">
    <source>
        <dbReference type="Proteomes" id="UP000594059"/>
    </source>
</evidence>
<evidence type="ECO:0008006" key="4">
    <source>
        <dbReference type="Google" id="ProtNLM"/>
    </source>
</evidence>
<dbReference type="SUPFAM" id="SSF56935">
    <property type="entry name" value="Porins"/>
    <property type="match status" value="1"/>
</dbReference>
<evidence type="ECO:0000256" key="1">
    <source>
        <dbReference type="SAM" id="SignalP"/>
    </source>
</evidence>
<dbReference type="RefSeq" id="WP_193986966.1">
    <property type="nucleotide sequence ID" value="NZ_CP063656.1"/>
</dbReference>
<dbReference type="Proteomes" id="UP000594059">
    <property type="component" value="Chromosome"/>
</dbReference>
<feature type="signal peptide" evidence="1">
    <location>
        <begin position="1"/>
        <end position="38"/>
    </location>
</feature>
<dbReference type="KEGG" id="lcic:INQ41_05805"/>
<protein>
    <recommendedName>
        <fullName evidence="4">Porin</fullName>
    </recommendedName>
</protein>
<evidence type="ECO:0000313" key="2">
    <source>
        <dbReference type="EMBL" id="QOW20527.1"/>
    </source>
</evidence>
<feature type="chain" id="PRO_5032705847" description="Porin" evidence="1">
    <location>
        <begin position="39"/>
        <end position="400"/>
    </location>
</feature>